<evidence type="ECO:0000256" key="1">
    <source>
        <dbReference type="SAM" id="MobiDB-lite"/>
    </source>
</evidence>
<dbReference type="Proteomes" id="UP000004431">
    <property type="component" value="Unassembled WGS sequence"/>
</dbReference>
<gene>
    <name evidence="3" type="ORF">HMPREF9248_0440</name>
</gene>
<name>A0ABN0B0Y5_9ACTN</name>
<proteinExistence type="predicted"/>
<dbReference type="InterPro" id="IPR027275">
    <property type="entry name" value="PRC-brl_dom"/>
</dbReference>
<dbReference type="SUPFAM" id="SSF50346">
    <property type="entry name" value="PRC-barrel domain"/>
    <property type="match status" value="1"/>
</dbReference>
<evidence type="ECO:0000259" key="2">
    <source>
        <dbReference type="Pfam" id="PF05239"/>
    </source>
</evidence>
<sequence>MPTITISKLIGARVFCLRKHDKRTARSSFTPQSNNAPAQAQNEAAVSKEHPKELGRVHYAVFSADARTLLGFFVKRKDVLGMVKLRDAFVALDGIAARGNELYVKQDAMYHDAAAQKRLTSSWDTCLMLQGMDVITTNGEELGHIIDVAVDMPHGAVVEFHINDGSVATAMVGHISAPQCSFVAYDNGHVVLNDAQVGRNLSGGLAGKAGVGYAKAKVEGKKLAQVVAKKIDDVAPADVRAEKVRDAGHAVGKQLGKSKRMFGSFIDEFNKASK</sequence>
<comment type="caution">
    <text evidence="3">The sequence shown here is derived from an EMBL/GenBank/DDBJ whole genome shotgun (WGS) entry which is preliminary data.</text>
</comment>
<evidence type="ECO:0000313" key="3">
    <source>
        <dbReference type="EMBL" id="EFL44428.1"/>
    </source>
</evidence>
<dbReference type="RefSeq" id="WP_006303834.1">
    <property type="nucleotide sequence ID" value="NZ_AEDQ01000016.1"/>
</dbReference>
<dbReference type="EMBL" id="AEDQ01000016">
    <property type="protein sequence ID" value="EFL44428.1"/>
    <property type="molecule type" value="Genomic_DNA"/>
</dbReference>
<feature type="domain" description="PRC-barrel" evidence="2">
    <location>
        <begin position="129"/>
        <end position="166"/>
    </location>
</feature>
<dbReference type="Pfam" id="PF05239">
    <property type="entry name" value="PRC"/>
    <property type="match status" value="1"/>
</dbReference>
<feature type="region of interest" description="Disordered" evidence="1">
    <location>
        <begin position="25"/>
        <end position="45"/>
    </location>
</feature>
<dbReference type="Gene3D" id="2.30.30.240">
    <property type="entry name" value="PRC-barrel domain"/>
    <property type="match status" value="1"/>
</dbReference>
<reference evidence="3 4" key="1">
    <citation type="submission" date="2010-08" db="EMBL/GenBank/DDBJ databases">
        <authorList>
            <person name="Durkin A.S."/>
            <person name="Madupu R."/>
            <person name="Torralba M."/>
            <person name="Gillis M."/>
            <person name="Methe B."/>
            <person name="Sutton G."/>
            <person name="Nelson K.E."/>
        </authorList>
    </citation>
    <scope>NUCLEOTIDE SEQUENCE [LARGE SCALE GENOMIC DNA]</scope>
    <source>
        <strain evidence="3 4">PB189-T1-4</strain>
    </source>
</reference>
<evidence type="ECO:0000313" key="4">
    <source>
        <dbReference type="Proteomes" id="UP000004431"/>
    </source>
</evidence>
<keyword evidence="4" id="KW-1185">Reference proteome</keyword>
<accession>A0ABN0B0Y5</accession>
<feature type="compositionally biased region" description="Low complexity" evidence="1">
    <location>
        <begin position="32"/>
        <end position="45"/>
    </location>
</feature>
<dbReference type="InterPro" id="IPR011033">
    <property type="entry name" value="PRC_barrel-like_sf"/>
</dbReference>
<organism evidence="3 4">
    <name type="scientific">Fannyhessea vaginae PB189-T1-4</name>
    <dbReference type="NCBI Taxonomy" id="866774"/>
    <lineage>
        <taxon>Bacteria</taxon>
        <taxon>Bacillati</taxon>
        <taxon>Actinomycetota</taxon>
        <taxon>Coriobacteriia</taxon>
        <taxon>Coriobacteriales</taxon>
        <taxon>Atopobiaceae</taxon>
        <taxon>Fannyhessea</taxon>
    </lineage>
</organism>
<protein>
    <recommendedName>
        <fullName evidence="2">PRC-barrel domain-containing protein</fullName>
    </recommendedName>
</protein>